<dbReference type="AlphaFoldDB" id="A0A0B6Z5C7"/>
<reference evidence="1" key="1">
    <citation type="submission" date="2014-12" db="EMBL/GenBank/DDBJ databases">
        <title>Insight into the proteome of Arion vulgaris.</title>
        <authorList>
            <person name="Aradska J."/>
            <person name="Bulat T."/>
            <person name="Smidak R."/>
            <person name="Sarate P."/>
            <person name="Gangsoo J."/>
            <person name="Sialana F."/>
            <person name="Bilban M."/>
            <person name="Lubec G."/>
        </authorList>
    </citation>
    <scope>NUCLEOTIDE SEQUENCE</scope>
    <source>
        <tissue evidence="1">Skin</tissue>
    </source>
</reference>
<name>A0A0B6Z5C7_9EUPU</name>
<gene>
    <name evidence="1" type="primary">ORF46464</name>
</gene>
<accession>A0A0B6Z5C7</accession>
<proteinExistence type="predicted"/>
<evidence type="ECO:0000313" key="1">
    <source>
        <dbReference type="EMBL" id="CEK62905.1"/>
    </source>
</evidence>
<organism evidence="1">
    <name type="scientific">Arion vulgaris</name>
    <dbReference type="NCBI Taxonomy" id="1028688"/>
    <lineage>
        <taxon>Eukaryota</taxon>
        <taxon>Metazoa</taxon>
        <taxon>Spiralia</taxon>
        <taxon>Lophotrochozoa</taxon>
        <taxon>Mollusca</taxon>
        <taxon>Gastropoda</taxon>
        <taxon>Heterobranchia</taxon>
        <taxon>Euthyneura</taxon>
        <taxon>Panpulmonata</taxon>
        <taxon>Eupulmonata</taxon>
        <taxon>Stylommatophora</taxon>
        <taxon>Helicina</taxon>
        <taxon>Arionoidea</taxon>
        <taxon>Arionidae</taxon>
        <taxon>Arion</taxon>
    </lineage>
</organism>
<dbReference type="EMBL" id="HACG01016040">
    <property type="protein sequence ID" value="CEK62905.1"/>
    <property type="molecule type" value="Transcribed_RNA"/>
</dbReference>
<protein>
    <submittedName>
        <fullName evidence="1">Uncharacterized protein</fullName>
    </submittedName>
</protein>
<sequence>MRTASALHGIKVIIINKTINSSIQQIFSTDVQTLYYLLDVYSTCSAAQLLDSV</sequence>